<dbReference type="Proteomes" id="UP000257479">
    <property type="component" value="Unassembled WGS sequence"/>
</dbReference>
<dbReference type="PANTHER" id="PTHR42771:SF2">
    <property type="entry name" value="IRON(3+)-HYDROXAMATE IMPORT ATP-BINDING PROTEIN FHUC"/>
    <property type="match status" value="1"/>
</dbReference>
<evidence type="ECO:0000256" key="2">
    <source>
        <dbReference type="ARBA" id="ARBA00022448"/>
    </source>
</evidence>
<dbReference type="AlphaFoldDB" id="A0A0F0LU70"/>
<dbReference type="GO" id="GO:0005886">
    <property type="term" value="C:plasma membrane"/>
    <property type="evidence" value="ECO:0007669"/>
    <property type="project" value="UniProtKB-SubCell"/>
</dbReference>
<dbReference type="OrthoDB" id="5296765at2"/>
<evidence type="ECO:0000313" key="13">
    <source>
        <dbReference type="Proteomes" id="UP000033451"/>
    </source>
</evidence>
<evidence type="ECO:0000256" key="3">
    <source>
        <dbReference type="ARBA" id="ARBA00022475"/>
    </source>
</evidence>
<dbReference type="InterPro" id="IPR027417">
    <property type="entry name" value="P-loop_NTPase"/>
</dbReference>
<reference evidence="12 13" key="1">
    <citation type="submission" date="2015-02" db="EMBL/GenBank/DDBJ databases">
        <title>Draft genome sequences of ten Microbacterium spp. with emphasis on heavy metal contaminated environments.</title>
        <authorList>
            <person name="Corretto E."/>
        </authorList>
    </citation>
    <scope>NUCLEOTIDE SEQUENCE [LARGE SCALE GENOMIC DNA]</scope>
    <source>
        <strain evidence="12 13">DSM 18659</strain>
    </source>
</reference>
<dbReference type="CDD" id="cd03214">
    <property type="entry name" value="ABC_Iron-Siderophores_B12_Hemin"/>
    <property type="match status" value="1"/>
</dbReference>
<keyword evidence="9" id="KW-0472">Membrane</keyword>
<evidence type="ECO:0000256" key="1">
    <source>
        <dbReference type="ARBA" id="ARBA00004202"/>
    </source>
</evidence>
<proteinExistence type="predicted"/>
<dbReference type="RefSeq" id="WP_045248167.1">
    <property type="nucleotide sequence ID" value="NZ_JYIY01000077.1"/>
</dbReference>
<evidence type="ECO:0000256" key="6">
    <source>
        <dbReference type="ARBA" id="ARBA00022840"/>
    </source>
</evidence>
<dbReference type="PANTHER" id="PTHR42771">
    <property type="entry name" value="IRON(3+)-HYDROXAMATE IMPORT ATP-BINDING PROTEIN FHUC"/>
    <property type="match status" value="1"/>
</dbReference>
<dbReference type="InterPro" id="IPR003593">
    <property type="entry name" value="AAA+_ATPase"/>
</dbReference>
<dbReference type="Proteomes" id="UP000033451">
    <property type="component" value="Unassembled WGS sequence"/>
</dbReference>
<dbReference type="GO" id="GO:0006826">
    <property type="term" value="P:iron ion transport"/>
    <property type="evidence" value="ECO:0007669"/>
    <property type="project" value="UniProtKB-KW"/>
</dbReference>
<accession>A0A0F0LU70</accession>
<evidence type="ECO:0000259" key="10">
    <source>
        <dbReference type="PROSITE" id="PS50893"/>
    </source>
</evidence>
<dbReference type="STRING" id="400772.RR49_02276"/>
<keyword evidence="2" id="KW-0813">Transport</keyword>
<dbReference type="Gene3D" id="3.40.50.300">
    <property type="entry name" value="P-loop containing nucleotide triphosphate hydrolases"/>
    <property type="match status" value="1"/>
</dbReference>
<keyword evidence="6 12" id="KW-0067">ATP-binding</keyword>
<dbReference type="PATRIC" id="fig|400772.4.peg.2288"/>
<keyword evidence="3" id="KW-1003">Cell membrane</keyword>
<comment type="caution">
    <text evidence="12">The sequence shown here is derived from an EMBL/GenBank/DDBJ whole genome shotgun (WGS) entry which is preliminary data.</text>
</comment>
<dbReference type="InterPro" id="IPR051535">
    <property type="entry name" value="Siderophore_ABC-ATPase"/>
</dbReference>
<reference evidence="11 14" key="2">
    <citation type="journal article" date="2018" name="Nat. Biotechnol.">
        <title>A standardized bacterial taxonomy based on genome phylogeny substantially revises the tree of life.</title>
        <authorList>
            <person name="Parks D.H."/>
            <person name="Chuvochina M."/>
            <person name="Waite D.W."/>
            <person name="Rinke C."/>
            <person name="Skarshewski A."/>
            <person name="Chaumeil P.A."/>
            <person name="Hugenholtz P."/>
        </authorList>
    </citation>
    <scope>NUCLEOTIDE SEQUENCE [LARGE SCALE GENOMIC DNA]</scope>
    <source>
        <strain evidence="11">UBA9152</strain>
    </source>
</reference>
<dbReference type="EMBL" id="JYIY01000077">
    <property type="protein sequence ID" value="KJL35840.1"/>
    <property type="molecule type" value="Genomic_DNA"/>
</dbReference>
<feature type="domain" description="ABC transporter" evidence="10">
    <location>
        <begin position="8"/>
        <end position="244"/>
    </location>
</feature>
<dbReference type="PROSITE" id="PS50893">
    <property type="entry name" value="ABC_TRANSPORTER_2"/>
    <property type="match status" value="1"/>
</dbReference>
<keyword evidence="13" id="KW-1185">Reference proteome</keyword>
<evidence type="ECO:0000256" key="8">
    <source>
        <dbReference type="ARBA" id="ARBA00023065"/>
    </source>
</evidence>
<keyword evidence="8" id="KW-0406">Ion transport</keyword>
<keyword evidence="7" id="KW-0408">Iron</keyword>
<comment type="subcellular location">
    <subcellularLocation>
        <location evidence="1">Cell membrane</location>
        <topology evidence="1">Peripheral membrane protein</topology>
    </subcellularLocation>
</comment>
<protein>
    <submittedName>
        <fullName evidence="11">ABC transporter ATP-binding protein</fullName>
    </submittedName>
    <submittedName>
        <fullName evidence="12">Putative siderophore transport system ATP-binding protein YusV</fullName>
    </submittedName>
</protein>
<dbReference type="PROSITE" id="PS00211">
    <property type="entry name" value="ABC_TRANSPORTER_1"/>
    <property type="match status" value="1"/>
</dbReference>
<evidence type="ECO:0000256" key="9">
    <source>
        <dbReference type="ARBA" id="ARBA00023136"/>
    </source>
</evidence>
<dbReference type="EMBL" id="DMNG01000259">
    <property type="protein sequence ID" value="HAN25800.1"/>
    <property type="molecule type" value="Genomic_DNA"/>
</dbReference>
<evidence type="ECO:0000256" key="4">
    <source>
        <dbReference type="ARBA" id="ARBA00022496"/>
    </source>
</evidence>
<keyword evidence="4" id="KW-0410">Iron transport</keyword>
<dbReference type="Pfam" id="PF00005">
    <property type="entry name" value="ABC_tran"/>
    <property type="match status" value="1"/>
</dbReference>
<dbReference type="InterPro" id="IPR003439">
    <property type="entry name" value="ABC_transporter-like_ATP-bd"/>
</dbReference>
<sequence length="274" mass="28553">MTTASAHLRVEGLAAGYPGRRVLDGLDLDIAPGRLTVIIGANASGKSTLLSTLARLRAPLAGRVTLDGDDIAGMPRRSLAQSVGLLPQHPIAPDGVTVAELVSRGRHPHRGALGRWRSDDARVVADAMVQTGVADLADRPVDDLSGGQRQRVWIAMALAQQPRALLLDEPTSFLDLAHQIDVLELLRRINRTQGTTVVAVLHELALAARYADDLVVMADGAVIAHGAPGDVLTPATVGAAFGLDAVVIPDPVTGSPLVIPRTHGDPAPAVPSLP</sequence>
<keyword evidence="5" id="KW-0547">Nucleotide-binding</keyword>
<dbReference type="InterPro" id="IPR017871">
    <property type="entry name" value="ABC_transporter-like_CS"/>
</dbReference>
<name>A0A0F0LU70_9MICO</name>
<evidence type="ECO:0000256" key="7">
    <source>
        <dbReference type="ARBA" id="ARBA00023004"/>
    </source>
</evidence>
<evidence type="ECO:0000313" key="12">
    <source>
        <dbReference type="EMBL" id="KJL35840.1"/>
    </source>
</evidence>
<dbReference type="GO" id="GO:0016887">
    <property type="term" value="F:ATP hydrolysis activity"/>
    <property type="evidence" value="ECO:0007669"/>
    <property type="project" value="InterPro"/>
</dbReference>
<dbReference type="FunFam" id="3.40.50.300:FF:000134">
    <property type="entry name" value="Iron-enterobactin ABC transporter ATP-binding protein"/>
    <property type="match status" value="1"/>
</dbReference>
<dbReference type="SUPFAM" id="SSF52540">
    <property type="entry name" value="P-loop containing nucleoside triphosphate hydrolases"/>
    <property type="match status" value="1"/>
</dbReference>
<evidence type="ECO:0000313" key="14">
    <source>
        <dbReference type="Proteomes" id="UP000257479"/>
    </source>
</evidence>
<organism evidence="12 13">
    <name type="scientific">Microbacterium ginsengisoli</name>
    <dbReference type="NCBI Taxonomy" id="400772"/>
    <lineage>
        <taxon>Bacteria</taxon>
        <taxon>Bacillati</taxon>
        <taxon>Actinomycetota</taxon>
        <taxon>Actinomycetes</taxon>
        <taxon>Micrococcales</taxon>
        <taxon>Microbacteriaceae</taxon>
        <taxon>Microbacterium</taxon>
    </lineage>
</organism>
<dbReference type="SMART" id="SM00382">
    <property type="entry name" value="AAA"/>
    <property type="match status" value="1"/>
</dbReference>
<dbReference type="GO" id="GO:0005524">
    <property type="term" value="F:ATP binding"/>
    <property type="evidence" value="ECO:0007669"/>
    <property type="project" value="UniProtKB-KW"/>
</dbReference>
<evidence type="ECO:0000313" key="11">
    <source>
        <dbReference type="EMBL" id="HAN25800.1"/>
    </source>
</evidence>
<evidence type="ECO:0000256" key="5">
    <source>
        <dbReference type="ARBA" id="ARBA00022741"/>
    </source>
</evidence>
<gene>
    <name evidence="12" type="primary">yusV</name>
    <name evidence="11" type="ORF">DCP95_14715</name>
    <name evidence="12" type="ORF">RR49_02276</name>
</gene>